<keyword evidence="2" id="KW-1185">Reference proteome</keyword>
<sequence>MFSFFKKLSGVEVIDIIGAFNLWNALRARYGSIETLQMYRNFIHDRDFDLMLSRFLSTFMKESKLLEEKATHYSVTLPKRPAVDIRIDKKLDELTDRYIYRRIYEDLVTQMVVLGRCYRTTTSNDQLRELFKHALLGHAYQFQVLYKFGKLKSWEDNPPAYKPSKPIKTEDLSISEAFHLWDHLNLRYDHLQLVMFSISFAHDTSFIAVLDMGLIIIKKQIEKLEELCLNYSVQVPERPPAEMVQRIDPEAMEDQFMYRILLTSLQNSIDLHMRAVMETVRNDSLRKTFIDLFKDEMSSYDKFLKYGKAKGWTKTPPMYGALV</sequence>
<evidence type="ECO:0000313" key="1">
    <source>
        <dbReference type="EMBL" id="SDH85990.1"/>
    </source>
</evidence>
<protein>
    <recommendedName>
        <fullName evidence="3">DUF3231 family protein</fullName>
    </recommendedName>
</protein>
<dbReference type="InterPro" id="IPR021617">
    <property type="entry name" value="DUF3231"/>
</dbReference>
<evidence type="ECO:0008006" key="3">
    <source>
        <dbReference type="Google" id="ProtNLM"/>
    </source>
</evidence>
<dbReference type="Gene3D" id="1.20.1260.10">
    <property type="match status" value="2"/>
</dbReference>
<proteinExistence type="predicted"/>
<dbReference type="InterPro" id="IPR012347">
    <property type="entry name" value="Ferritin-like"/>
</dbReference>
<reference evidence="2" key="1">
    <citation type="submission" date="2016-10" db="EMBL/GenBank/DDBJ databases">
        <authorList>
            <person name="Varghese N."/>
            <person name="Submissions S."/>
        </authorList>
    </citation>
    <scope>NUCLEOTIDE SEQUENCE [LARGE SCALE GENOMIC DNA]</scope>
    <source>
        <strain evidence="2">DSM 8344</strain>
    </source>
</reference>
<dbReference type="AlphaFoldDB" id="A0A1G8FVA2"/>
<organism evidence="1 2">
    <name type="scientific">Desulfosporosinus hippei DSM 8344</name>
    <dbReference type="NCBI Taxonomy" id="1121419"/>
    <lineage>
        <taxon>Bacteria</taxon>
        <taxon>Bacillati</taxon>
        <taxon>Bacillota</taxon>
        <taxon>Clostridia</taxon>
        <taxon>Eubacteriales</taxon>
        <taxon>Desulfitobacteriaceae</taxon>
        <taxon>Desulfosporosinus</taxon>
    </lineage>
</organism>
<dbReference type="STRING" id="1121419.SAMN05443529_12087"/>
<dbReference type="EMBL" id="FNCP01000020">
    <property type="protein sequence ID" value="SDH85990.1"/>
    <property type="molecule type" value="Genomic_DNA"/>
</dbReference>
<accession>A0A1G8FVA2</accession>
<name>A0A1G8FVA2_9FIRM</name>
<dbReference type="RefSeq" id="WP_092334710.1">
    <property type="nucleotide sequence ID" value="NZ_FNCP01000020.1"/>
</dbReference>
<dbReference type="Proteomes" id="UP000198656">
    <property type="component" value="Unassembled WGS sequence"/>
</dbReference>
<dbReference type="Pfam" id="PF11553">
    <property type="entry name" value="DUF3231"/>
    <property type="match status" value="1"/>
</dbReference>
<dbReference type="OrthoDB" id="1807877at2"/>
<evidence type="ECO:0000313" key="2">
    <source>
        <dbReference type="Proteomes" id="UP000198656"/>
    </source>
</evidence>
<gene>
    <name evidence="1" type="ORF">SAMN05443529_12087</name>
</gene>